<evidence type="ECO:0000313" key="3">
    <source>
        <dbReference type="EMBL" id="KHM52780.1"/>
    </source>
</evidence>
<feature type="coiled-coil region" evidence="1">
    <location>
        <begin position="201"/>
        <end position="228"/>
    </location>
</feature>
<sequence length="391" mass="44485">MVYVASDLAKRYGVSEYEIFSKLRENEDSFMDEVKQDLTLTPKALEIMDKFFDYREPAPDPAEISDEEKLRLDNESLRSKVDELTNALEKEKNTSSDYQKELQSLEKQLQTVKDNNEINSSTLINKYKNTAERYEKLYKDLQENFTQIKKQNGERIAEYERRIADYDERFKTLDTLKKQVFVSDAKLTEASHKESRLQSQLSQKTSEINALILEKSRAEEMAQQAVQQANLIKTYMFESADKLEAVVKNIRTRMDSEQLPVMNIVASMAEDPTVPPSQELPVFEKKFDKPVAPLLSSKKEEKNTEAQPDNEIVSSEDEKNITDINSDSAPLSAGETSTVVSPSGAQANGPVIANEKVGNILWDDDETLQFNRKANKGFLSGLKRKASSFLS</sequence>
<feature type="coiled-coil region" evidence="1">
    <location>
        <begin position="67"/>
        <end position="176"/>
    </location>
</feature>
<accession>A0A0B2JWV8</accession>
<dbReference type="EMBL" id="JSCE01000054">
    <property type="protein sequence ID" value="KHM52780.1"/>
    <property type="molecule type" value="Genomic_DNA"/>
</dbReference>
<gene>
    <name evidence="3" type="ORF">NZ47_02785</name>
</gene>
<dbReference type="RefSeq" id="WP_039206184.1">
    <property type="nucleotide sequence ID" value="NZ_JSCE01000054.1"/>
</dbReference>
<feature type="region of interest" description="Disordered" evidence="2">
    <location>
        <begin position="293"/>
        <end position="351"/>
    </location>
</feature>
<name>A0A0B2JWV8_9FIRM</name>
<dbReference type="STRING" id="82374.NZ47_02785"/>
<dbReference type="Proteomes" id="UP000030993">
    <property type="component" value="Unassembled WGS sequence"/>
</dbReference>
<evidence type="ECO:0000256" key="2">
    <source>
        <dbReference type="SAM" id="MobiDB-lite"/>
    </source>
</evidence>
<comment type="caution">
    <text evidence="3">The sequence shown here is derived from an EMBL/GenBank/DDBJ whole genome shotgun (WGS) entry which is preliminary data.</text>
</comment>
<evidence type="ECO:0000313" key="4">
    <source>
        <dbReference type="Proteomes" id="UP000030993"/>
    </source>
</evidence>
<organism evidence="3 4">
    <name type="scientific">Anaerovibrio lipolyticus</name>
    <dbReference type="NCBI Taxonomy" id="82374"/>
    <lineage>
        <taxon>Bacteria</taxon>
        <taxon>Bacillati</taxon>
        <taxon>Bacillota</taxon>
        <taxon>Negativicutes</taxon>
        <taxon>Selenomonadales</taxon>
        <taxon>Selenomonadaceae</taxon>
        <taxon>Anaerovibrio</taxon>
    </lineage>
</organism>
<reference evidence="3 4" key="1">
    <citation type="journal article" date="2013" name="PLoS ONE">
        <title>Identification and characterization of three novel lipases belonging to families II and V from Anaerovibrio lipolyticus 5ST.</title>
        <authorList>
            <person name="Prive F."/>
            <person name="Kaderbhai N.N."/>
            <person name="Girdwood S."/>
            <person name="Worgan H.J."/>
            <person name="Pinloche E."/>
            <person name="Scollan N.D."/>
            <person name="Huws S.A."/>
            <person name="Newbold C.J."/>
        </authorList>
    </citation>
    <scope>NUCLEOTIDE SEQUENCE [LARGE SCALE GENOMIC DNA]</scope>
    <source>
        <strain evidence="3 4">5S</strain>
    </source>
</reference>
<feature type="compositionally biased region" description="Polar residues" evidence="2">
    <location>
        <begin position="322"/>
        <end position="346"/>
    </location>
</feature>
<evidence type="ECO:0000256" key="1">
    <source>
        <dbReference type="SAM" id="Coils"/>
    </source>
</evidence>
<keyword evidence="4" id="KW-1185">Reference proteome</keyword>
<proteinExistence type="predicted"/>
<dbReference type="AlphaFoldDB" id="A0A0B2JWV8"/>
<keyword evidence="1" id="KW-0175">Coiled coil</keyword>
<protein>
    <submittedName>
        <fullName evidence="3">Uncharacterized protein</fullName>
    </submittedName>
</protein>